<evidence type="ECO:0000313" key="1">
    <source>
        <dbReference type="EMBL" id="PWN03782.1"/>
    </source>
</evidence>
<comment type="caution">
    <text evidence="1">The sequence shown here is derived from an EMBL/GenBank/DDBJ whole genome shotgun (WGS) entry which is preliminary data.</text>
</comment>
<dbReference type="AlphaFoldDB" id="A0A316TND7"/>
<sequence length="127" mass="14716">MRRLPHENVATVLVDPRVLEDLELELMELDLRVWPVATAPICVDGPRQAFQIRRSLVMKHHGEWDLAAEWTPVWISFGESWRFGDEPLPWSAHQALWHALEQHGAHVRYHRRLGGVRPLQVPLEPTG</sequence>
<name>A0A316TND7_9ACTN</name>
<dbReference type="OrthoDB" id="3779069at2"/>
<organism evidence="1 2">
    <name type="scientific">Nocardioides silvaticus</name>
    <dbReference type="NCBI Taxonomy" id="2201891"/>
    <lineage>
        <taxon>Bacteria</taxon>
        <taxon>Bacillati</taxon>
        <taxon>Actinomycetota</taxon>
        <taxon>Actinomycetes</taxon>
        <taxon>Propionibacteriales</taxon>
        <taxon>Nocardioidaceae</taxon>
        <taxon>Nocardioides</taxon>
    </lineage>
</organism>
<dbReference type="RefSeq" id="WP_109692871.1">
    <property type="nucleotide sequence ID" value="NZ_QGDD01000002.1"/>
</dbReference>
<dbReference type="EMBL" id="QGDD01000002">
    <property type="protein sequence ID" value="PWN03782.1"/>
    <property type="molecule type" value="Genomic_DNA"/>
</dbReference>
<evidence type="ECO:0000313" key="2">
    <source>
        <dbReference type="Proteomes" id="UP000245507"/>
    </source>
</evidence>
<accession>A0A316TND7</accession>
<reference evidence="1 2" key="1">
    <citation type="submission" date="2018-05" db="EMBL/GenBank/DDBJ databases">
        <title>Nocardioides silvaticus genome.</title>
        <authorList>
            <person name="Li C."/>
            <person name="Wang G."/>
        </authorList>
    </citation>
    <scope>NUCLEOTIDE SEQUENCE [LARGE SCALE GENOMIC DNA]</scope>
    <source>
        <strain evidence="1 2">CCTCC AB 2018079</strain>
    </source>
</reference>
<keyword evidence="2" id="KW-1185">Reference proteome</keyword>
<dbReference type="Proteomes" id="UP000245507">
    <property type="component" value="Unassembled WGS sequence"/>
</dbReference>
<proteinExistence type="predicted"/>
<protein>
    <submittedName>
        <fullName evidence="1">Uncharacterized protein</fullName>
    </submittedName>
</protein>
<gene>
    <name evidence="1" type="ORF">DJ010_06835</name>
</gene>